<feature type="compositionally biased region" description="Basic and acidic residues" evidence="2">
    <location>
        <begin position="323"/>
        <end position="347"/>
    </location>
</feature>
<dbReference type="InterPro" id="IPR038404">
    <property type="entry name" value="TRAP_DctP_sf"/>
</dbReference>
<protein>
    <submittedName>
        <fullName evidence="3">TRAP transporter substrate-binding protein</fullName>
    </submittedName>
</protein>
<dbReference type="PROSITE" id="PS51257">
    <property type="entry name" value="PROKAR_LIPOPROTEIN"/>
    <property type="match status" value="1"/>
</dbReference>
<organism evidence="3 4">
    <name type="scientific">Aerococcus kribbianus</name>
    <dbReference type="NCBI Taxonomy" id="2999064"/>
    <lineage>
        <taxon>Bacteria</taxon>
        <taxon>Bacillati</taxon>
        <taxon>Bacillota</taxon>
        <taxon>Bacilli</taxon>
        <taxon>Lactobacillales</taxon>
        <taxon>Aerococcaceae</taxon>
        <taxon>Aerococcus</taxon>
    </lineage>
</organism>
<dbReference type="NCBIfam" id="TIGR00787">
    <property type="entry name" value="dctP"/>
    <property type="match status" value="1"/>
</dbReference>
<proteinExistence type="predicted"/>
<dbReference type="Gene3D" id="3.40.190.170">
    <property type="entry name" value="Bacterial extracellular solute-binding protein, family 7"/>
    <property type="match status" value="1"/>
</dbReference>
<dbReference type="CDD" id="cd13671">
    <property type="entry name" value="PBP2_TRAP_SBP_like_3"/>
    <property type="match status" value="1"/>
</dbReference>
<keyword evidence="1" id="KW-0732">Signal</keyword>
<evidence type="ECO:0000313" key="3">
    <source>
        <dbReference type="EMBL" id="MCZ0726337.1"/>
    </source>
</evidence>
<gene>
    <name evidence="3" type="ORF">OW157_07195</name>
</gene>
<dbReference type="Proteomes" id="UP001146670">
    <property type="component" value="Unassembled WGS sequence"/>
</dbReference>
<dbReference type="PANTHER" id="PTHR33376:SF2">
    <property type="entry name" value="DICARBOXYLATE-BINDING PERIPLASMIC PROTEIN"/>
    <property type="match status" value="1"/>
</dbReference>
<keyword evidence="4" id="KW-1185">Reference proteome</keyword>
<evidence type="ECO:0000256" key="2">
    <source>
        <dbReference type="SAM" id="MobiDB-lite"/>
    </source>
</evidence>
<sequence>MFRRKWQKLIAIILFLSLFLVGCGQSSEKKIIRIGHNQSQNHPTHVGMEAFEEYIESELGDKYDVQIYPSELLGTQTNMVQLTQTGAIEITVASNSALETFNDSFEIFNLPYLFPNHDAYKAVMNDPEIVAPIFNGTSESGFVTKAWLDAGIRNFYVSTGPIETPDDLAGLKIRVQQSPTNVRMMELLGGSATPMGFGNVYTAIQSKVIDGAENNELALTENGHGDVAKYYSYTMHQMIPDEVIVNTDFLDNLDDDEKAIFDKGFKIMQDTQHQAWEEKVVEAKETAAKEKGVQYNYPDTEPFRQAVLPLHDEVLAKNPKLQDTYDKIQAKTESYRKAEQADKEDAQ</sequence>
<dbReference type="NCBIfam" id="NF037995">
    <property type="entry name" value="TRAP_S1"/>
    <property type="match status" value="1"/>
</dbReference>
<dbReference type="Pfam" id="PF03480">
    <property type="entry name" value="DctP"/>
    <property type="match status" value="1"/>
</dbReference>
<name>A0A9X3FXH9_9LACT</name>
<reference evidence="3" key="1">
    <citation type="submission" date="2022-12" db="EMBL/GenBank/DDBJ databases">
        <title>Description and comparative metabolic analysis of Aerococcus sp. nov., isolated from the feces of a pig.</title>
        <authorList>
            <person name="Chang Y.-H."/>
        </authorList>
    </citation>
    <scope>NUCLEOTIDE SEQUENCE</scope>
    <source>
        <strain evidence="3">YH-aer222</strain>
    </source>
</reference>
<dbReference type="GO" id="GO:0030246">
    <property type="term" value="F:carbohydrate binding"/>
    <property type="evidence" value="ECO:0007669"/>
    <property type="project" value="TreeGrafter"/>
</dbReference>
<evidence type="ECO:0000313" key="4">
    <source>
        <dbReference type="Proteomes" id="UP001146670"/>
    </source>
</evidence>
<dbReference type="GO" id="GO:0055085">
    <property type="term" value="P:transmembrane transport"/>
    <property type="evidence" value="ECO:0007669"/>
    <property type="project" value="InterPro"/>
</dbReference>
<dbReference type="GO" id="GO:0030288">
    <property type="term" value="C:outer membrane-bounded periplasmic space"/>
    <property type="evidence" value="ECO:0007669"/>
    <property type="project" value="InterPro"/>
</dbReference>
<dbReference type="RefSeq" id="WP_268752790.1">
    <property type="nucleotide sequence ID" value="NZ_JAPRFR010000004.1"/>
</dbReference>
<comment type="caution">
    <text evidence="3">The sequence shown here is derived from an EMBL/GenBank/DDBJ whole genome shotgun (WGS) entry which is preliminary data.</text>
</comment>
<dbReference type="PANTHER" id="PTHR33376">
    <property type="match status" value="1"/>
</dbReference>
<dbReference type="InterPro" id="IPR018389">
    <property type="entry name" value="DctP_fam"/>
</dbReference>
<feature type="region of interest" description="Disordered" evidence="2">
    <location>
        <begin position="319"/>
        <end position="347"/>
    </location>
</feature>
<dbReference type="EMBL" id="JAPRFR010000004">
    <property type="protein sequence ID" value="MCZ0726337.1"/>
    <property type="molecule type" value="Genomic_DNA"/>
</dbReference>
<accession>A0A9X3FXH9</accession>
<dbReference type="PIRSF" id="PIRSF006470">
    <property type="entry name" value="DctB"/>
    <property type="match status" value="1"/>
</dbReference>
<dbReference type="AlphaFoldDB" id="A0A9X3FXH9"/>
<dbReference type="InterPro" id="IPR004682">
    <property type="entry name" value="TRAP_DctP"/>
</dbReference>
<evidence type="ECO:0000256" key="1">
    <source>
        <dbReference type="ARBA" id="ARBA00022729"/>
    </source>
</evidence>